<organism evidence="1 2">
    <name type="scientific">Campylobacter concisus</name>
    <dbReference type="NCBI Taxonomy" id="199"/>
    <lineage>
        <taxon>Bacteria</taxon>
        <taxon>Pseudomonadati</taxon>
        <taxon>Campylobacterota</taxon>
        <taxon>Epsilonproteobacteria</taxon>
        <taxon>Campylobacterales</taxon>
        <taxon>Campylobacteraceae</taxon>
        <taxon>Campylobacter</taxon>
    </lineage>
</organism>
<evidence type="ECO:0000313" key="2">
    <source>
        <dbReference type="Proteomes" id="UP000241854"/>
    </source>
</evidence>
<dbReference type="RefSeq" id="WP_161545288.1">
    <property type="nucleotide sequence ID" value="NZ_CABPUK010000006.1"/>
</dbReference>
<name>A0A2R4P354_9BACT</name>
<sequence>MTDLEKYQKRISELESKGKVVTQATKLKRIIAQNLEPKAKMPKNPFIKFLNIFGVL</sequence>
<proteinExistence type="predicted"/>
<reference evidence="1 2" key="1">
    <citation type="journal article" date="2018" name="Emerg. Microbes Infect.">
        <title>Genomic analysis of oral Campylobacter concisus strains identified a potential bacterial molecular marker associated with active Crohn's disease.</title>
        <authorList>
            <person name="Liu F."/>
            <person name="Ma R."/>
            <person name="Tay C.Y.A."/>
            <person name="Octavia S."/>
            <person name="Lan R."/>
            <person name="Chung H.K.L."/>
            <person name="Riordan S.M."/>
            <person name="Grimm M.C."/>
            <person name="Leong R.W."/>
            <person name="Tanaka M.M."/>
            <person name="Connor S."/>
            <person name="Zhang L."/>
        </authorList>
    </citation>
    <scope>NUCLEOTIDE SEQUENCE [LARGE SCALE GENOMIC DNA]</scope>
    <source>
        <strain evidence="1 2">P2CDO4</strain>
        <plasmid evidence="1">pICON</plasmid>
    </source>
</reference>
<dbReference type="EMBL" id="CP021643">
    <property type="protein sequence ID" value="AVX45100.1"/>
    <property type="molecule type" value="Genomic_DNA"/>
</dbReference>
<geneLocation type="plasmid" evidence="2">
    <name>picon</name>
</geneLocation>
<evidence type="ECO:0000313" key="1">
    <source>
        <dbReference type="EMBL" id="AVX45100.1"/>
    </source>
</evidence>
<dbReference type="AlphaFoldDB" id="A0A2R4P354"/>
<dbReference type="Proteomes" id="UP000241854">
    <property type="component" value="Plasmid pICON"/>
</dbReference>
<gene>
    <name evidence="1" type="ORF">CCS77_2094</name>
</gene>
<accession>A0A2R4P354</accession>
<protein>
    <submittedName>
        <fullName evidence="1">Uncharacterized protein</fullName>
    </submittedName>
</protein>
<keyword evidence="1" id="KW-0614">Plasmid</keyword>